<feature type="domain" description="CagA exotoxin phosphopeptide substrate mimic region" evidence="3">
    <location>
        <begin position="964"/>
        <end position="997"/>
    </location>
</feature>
<feature type="region of interest" description="Disordered" evidence="2">
    <location>
        <begin position="637"/>
        <end position="656"/>
    </location>
</feature>
<evidence type="ECO:0000259" key="4">
    <source>
        <dbReference type="Pfam" id="PF18971"/>
    </source>
</evidence>
<dbReference type="GO" id="GO:0019534">
    <property type="term" value="F:toxin transmembrane transporter activity"/>
    <property type="evidence" value="ECO:0007669"/>
    <property type="project" value="InterPro"/>
</dbReference>
<feature type="domain" description="CagA exotoxin phosphopeptide substrate mimic region" evidence="3">
    <location>
        <begin position="926"/>
        <end position="963"/>
    </location>
</feature>
<organism evidence="5">
    <name type="scientific">Helicobacter pylori</name>
    <name type="common">Campylobacter pylori</name>
    <dbReference type="NCBI Taxonomy" id="210"/>
    <lineage>
        <taxon>Bacteria</taxon>
        <taxon>Pseudomonadati</taxon>
        <taxon>Campylobacterota</taxon>
        <taxon>Epsilonproteobacteria</taxon>
        <taxon>Campylobacterales</taxon>
        <taxon>Helicobacteraceae</taxon>
        <taxon>Helicobacter</taxon>
    </lineage>
</organism>
<sequence>MTNETIDQTRTPDQTQSQTAFDPQQFINNLQVAFIKVDNVVASFDPNQKPIVDKNDRDNRQAFEKISQLMEEFANKAIKNPAKKNQYFSSFISKSSDLINKDILIDTGSSIKSFQKFGTQRYQIFMNWVSHQKDPSQINTQKIRGFMENIIQPPISDDKEKAEFLRSAKQAFAGIIIGNQIRSDQKFMGVFDESLKERQEAEKNGEPNGDPTGGDWLDIFLSFVFNKKQSSDLKETLNQEPVPHVQPDIATSTTHIQGLPPESRDLLDERGNFSKFTLGDMEMLDVEGVADIDPNYKFNQLLIHNNALSSVLMGSHDGIEPEKVSLLYGNNGGPEARHDWNATVGYKNQQGDNVATLINVHMKNGSGLVIAGGEKGINNPSFYLYKEDQLTGSQRALSQEEIQNKVDFMEFLAQNNAKLDNLSEKEKEKFQNEIEDFQKDSKAYLDALGNDHIAFVSKKDKKHLALVAEFGNGELIYTLKDYGKKQDKALDREIKTTLQGNLKHDGVMFVNYSNFKYTNASKSPDKGVGATNGVSHLEANLSKVAVFNLSNLNNLAITSYIKRDLEDKLWAKGLSPQEANKLIKDFLNNNKELVGKVLNFNKAVAEAKNTGNYDEVKKAQKDLEKSLRKREHLEKEVAKKLESKSGNKNKMEAKAQANSQKDKIFAIINEEASKEARAAACVQNFKGIRMELSDKLENINKNLKDFDKSFDEFKNGKNKDFSKTEETLKALKGSVKDLGINPEWISKVENLNAALNDFKNGKNKDFSKVTQAKSDLENSIKDVIINQKITDKVGNLNQAVSFAKATGDFSGVEQVLADLKNFSKDQLAQQAQKNEDFNTGKNSALYQSVKNGVNGILVGNGLSKAEATTLSKNFSDIKKELNAKLGNFNNNNNNGLENSTEPIYTQVAKEVKAKIDQLNQAASGLGGVGQAGFPLKRHGKVDDLSKVGLSANHEPIYATIDDLGGPFPLTRHSKVDDLSKVGLSANHEPIYATIDDLGGPFPLKRHGKVDDLSKVGLSANHEPIYATIDDLGGPFPLTRHSKVDDLSKVGLSANHEPIYATIDDLGGPFPLTRHSKVDDLSKVGLSANHEPIYATIDDLGGPFPLTRHSKVDDLSKVGLSANHEPIYATIDDLGGPFPLTRHSKVDDLSKVGLSREQELTQKIDNLNQAVSEAKTCHFDNLDQMIDKLKDSTKKNVMNLYVESAKKVPTSLSAKLDNYAINSHTRINSNVKNGTINEKVTGMLTQKNPEWLKLVNDKIVAHNVGSAPLSAYDKIGFNQKNMKDYSDSFKFSTKLNNDVKDINSGFVQFLTNTFSTASYSLIKASVEHGVKNTNTKGGFQKS</sequence>
<feature type="coiled-coil region" evidence="1">
    <location>
        <begin position="409"/>
        <end position="447"/>
    </location>
</feature>
<evidence type="ECO:0000256" key="1">
    <source>
        <dbReference type="SAM" id="Coils"/>
    </source>
</evidence>
<dbReference type="Pfam" id="PF18971">
    <property type="entry name" value="CagA_N"/>
    <property type="match status" value="1"/>
</dbReference>
<feature type="domain" description="CagA N-terminal" evidence="4">
    <location>
        <begin position="1"/>
        <end position="880"/>
    </location>
</feature>
<feature type="domain" description="CagA exotoxin phosphopeptide substrate mimic region" evidence="3">
    <location>
        <begin position="1032"/>
        <end position="1065"/>
    </location>
</feature>
<accession>E0WHT6</accession>
<feature type="domain" description="CagA exotoxin phosphopeptide substrate mimic region" evidence="3">
    <location>
        <begin position="1100"/>
        <end position="1133"/>
    </location>
</feature>
<protein>
    <submittedName>
        <fullName evidence="5">CagA protein</fullName>
    </submittedName>
</protein>
<dbReference type="Gene3D" id="1.10.357.130">
    <property type="match status" value="1"/>
</dbReference>
<gene>
    <name evidence="5" type="primary">cagA</name>
    <name evidence="5" type="ORF">HP0547</name>
</gene>
<evidence type="ECO:0000259" key="3">
    <source>
        <dbReference type="Pfam" id="PF03507"/>
    </source>
</evidence>
<dbReference type="EMBL" id="FR666825">
    <property type="protein sequence ID" value="CBV35907.1"/>
    <property type="molecule type" value="Genomic_DNA"/>
</dbReference>
<evidence type="ECO:0000313" key="5">
    <source>
        <dbReference type="EMBL" id="CBV35907.1"/>
    </source>
</evidence>
<proteinExistence type="predicted"/>
<dbReference type="NCBIfam" id="NF033422">
    <property type="entry name" value="onco_T4SS_CagA"/>
    <property type="match status" value="1"/>
</dbReference>
<dbReference type="InterPro" id="IPR005169">
    <property type="entry name" value="CagA_C"/>
</dbReference>
<name>E0WHT6_HELPX</name>
<feature type="domain" description="CagA exotoxin phosphopeptide substrate mimic region" evidence="3">
    <location>
        <begin position="998"/>
        <end position="1031"/>
    </location>
</feature>
<dbReference type="InterPro" id="IPR045157">
    <property type="entry name" value="CagA_N"/>
</dbReference>
<dbReference type="Pfam" id="PF03507">
    <property type="entry name" value="CagA"/>
    <property type="match status" value="7"/>
</dbReference>
<feature type="domain" description="CagA exotoxin phosphopeptide substrate mimic region" evidence="3">
    <location>
        <begin position="1066"/>
        <end position="1099"/>
    </location>
</feature>
<dbReference type="Gene3D" id="1.20.120.1270">
    <property type="entry name" value="CagA exotoxin domain III"/>
    <property type="match status" value="6"/>
</dbReference>
<feature type="domain" description="CagA exotoxin phosphopeptide substrate mimic region" evidence="3">
    <location>
        <begin position="1134"/>
        <end position="1166"/>
    </location>
</feature>
<dbReference type="PRINTS" id="PR01553">
    <property type="entry name" value="TYPE4SSCAGA"/>
</dbReference>
<keyword evidence="1" id="KW-0175">Coiled coil</keyword>
<evidence type="ECO:0000256" key="2">
    <source>
        <dbReference type="SAM" id="MobiDB-lite"/>
    </source>
</evidence>
<reference evidence="5" key="1">
    <citation type="journal article" date="2010" name="PLoS Genet.">
        <title>A global overview of the genetic and functional diversity in the Helicobacter pylori cag pathogenicity island.</title>
        <authorList>
            <person name="Olbermann P."/>
            <person name="Josenhans C."/>
            <person name="Moodley Y."/>
            <person name="Uhr M."/>
            <person name="Stamer C."/>
            <person name="Vauterin M."/>
            <person name="Suerbaum S."/>
            <person name="Achtman M."/>
            <person name="Linz B."/>
        </authorList>
    </citation>
    <scope>NUCLEOTIDE SEQUENCE</scope>
    <source>
        <strain evidence="5">101UK</strain>
    </source>
</reference>
<dbReference type="InterPro" id="IPR004355">
    <property type="entry name" value="IVSec_CagA"/>
</dbReference>
<feature type="compositionally biased region" description="Basic and acidic residues" evidence="2">
    <location>
        <begin position="637"/>
        <end position="653"/>
    </location>
</feature>